<organism evidence="1 2">
    <name type="scientific">Phocaeicola coprocola CAG:162</name>
    <dbReference type="NCBI Taxonomy" id="1263040"/>
    <lineage>
        <taxon>Bacteria</taxon>
        <taxon>Pseudomonadati</taxon>
        <taxon>Bacteroidota</taxon>
        <taxon>Bacteroidia</taxon>
        <taxon>Bacteroidales</taxon>
        <taxon>Bacteroidaceae</taxon>
        <taxon>Phocaeicola</taxon>
    </lineage>
</organism>
<name>R6CBP3_9BACT</name>
<dbReference type="EMBL" id="CBCJ010000052">
    <property type="protein sequence ID" value="CDA70349.1"/>
    <property type="molecule type" value="Genomic_DNA"/>
</dbReference>
<gene>
    <name evidence="1" type="ORF">BN509_01429</name>
</gene>
<evidence type="ECO:0000313" key="1">
    <source>
        <dbReference type="EMBL" id="CDA70349.1"/>
    </source>
</evidence>
<dbReference type="Proteomes" id="UP000018362">
    <property type="component" value="Unassembled WGS sequence"/>
</dbReference>
<sequence>MSVFFQTSRQRSFLSACRIAGKKWSASVPLLLAALLTVVFYSCRDEDLLPSVQSVEHNGTRNETESTSGLDVVQDEIYGATYKPNCRVPLVGEGRVINQITKNLVGVLSNSDNKLEYLVDKNLDNSVSLKGLAEVNTGLPILSVKDVNRVYYDSSNGIKVGFLYKDPGGLLSLNVLQGFWVKTYLKGKEQDGSSTSGSGDKFQLLNLNLLNVSGGLSEISFTTTKPFDEVRIGCASISVEVLSGLEFYYAFVGENPEKIATYNGYYKQPETDSGGSITGLGNTNNLIDEELDNSEQLSLAGHHELYVDFNEKIVKDSEIGFKTGGFKTLDIDLTGLSLFELTNNDVNNKYVWGNEKVLSGGIGISLLGTQDGSMSAIAKEDCYGVKIKLNTGLVGGLLDVILGLLGNTHYYYAYSRDPVEIDVSSYFTIGNDTISTDYYNLPTPSDGTVTYSLISYPEGATFPSISGNRITGMTVNGDYVVQAIYKRGEETSWSYAVIHRDKKEAEAGCNTMMINTSGNEVQYTVVESSGSQGGISLFNKINNRQNLVDGDYTNYAEATNVLSLIQFGSLAGVHSSQDIAPQGGKTRVGFVMQTNNQLLGADVLKFFFIRLYKDGEEVFSGLTAENDAVGVGLVGNDGSKLRFYVETDQTFDQVELWTAGLLNVNLNTFRLYYAFYEPVTCEEYAGTSEACMEMITAQKHGATINYAETKSSSVASVGTTMNNLSYVIDNSQQTAASIVAGVSLISRSTVAVKFNSIRGGQPLGAILRTPGYVLNASVLQNVTIAAYNGGQAVASESTAGGLASIEVISDAGLAYMEVTPLQDYDEVRISFPSLADALETVWLSGFYIRPDANGNGIPDCAEEPDDQGETDIAYKSITEHVCVDETTYLGNVRIFVDAQDDKVGTKLTFTCYPYNGNGQKIEQEAELQQDDKGYFFELSLPVGDYSISGLSTYNGLRAQVHPLKTTWKRNTADTDWNNWSNWTDGSPWGCTNVVIPAGATRYPNLKAWGSVDKFYGGNYCANIHFEPGAAVLNTQYLEYDCAYVEMEVQSGMYHMISTPLHGMVTGDMFVSPEMPAYFTPLKEDTYREVRHNPIVRQKMYSRAVTTATSGTDLNGTVASTADWSRTFNAVAQLYEQAQGIKMMVGNEGDGTSYRLRFPKAYTEYNYYTLSGRWVKEETLPEGARNMNGKFAYEESGFKPENAGRSFTFKLRNEEQGATYFVAGNPFMSYLDIKTFLTENKRSVQAIRIIDSENVFGEEEGLVRISLSENGNLSFDVAGEQSNTIAPLQAFYVEASGDNASDNVDITYTSDMFVQPSASTATRSSRSASVPAAGEMKISAVSGNSVSSCSLLRSAGASDAYNAKEDIVSLIDEDFMPKVKVYTVADKRALDIQKMSNATRVGLGFMVKDASQQTEFTLDYGSNWKGWTLVDKQTGKRYLLDGTSLTVNAGAMKSNDGRFYLVKE</sequence>
<evidence type="ECO:0000313" key="2">
    <source>
        <dbReference type="Proteomes" id="UP000018362"/>
    </source>
</evidence>
<dbReference type="RefSeq" id="WP_022125763.1">
    <property type="nucleotide sequence ID" value="NZ_FR880965.1"/>
</dbReference>
<proteinExistence type="predicted"/>
<protein>
    <submittedName>
        <fullName evidence="1">Uncharacterized protein</fullName>
    </submittedName>
</protein>
<comment type="caution">
    <text evidence="1">The sequence shown here is derived from an EMBL/GenBank/DDBJ whole genome shotgun (WGS) entry which is preliminary data.</text>
</comment>
<accession>R6CBP3</accession>
<reference evidence="1" key="1">
    <citation type="submission" date="2012-11" db="EMBL/GenBank/DDBJ databases">
        <title>Dependencies among metagenomic species, viruses, plasmids and units of genetic variation.</title>
        <authorList>
            <person name="Nielsen H.B."/>
            <person name="Almeida M."/>
            <person name="Juncker A.S."/>
            <person name="Rasmussen S."/>
            <person name="Li J."/>
            <person name="Sunagawa S."/>
            <person name="Plichta D."/>
            <person name="Gautier L."/>
            <person name="Le Chatelier E."/>
            <person name="Peletier E."/>
            <person name="Bonde I."/>
            <person name="Nielsen T."/>
            <person name="Manichanh C."/>
            <person name="Arumugam M."/>
            <person name="Batto J."/>
            <person name="Santos M.B.Q.D."/>
            <person name="Blom N."/>
            <person name="Borruel N."/>
            <person name="Burgdorf K.S."/>
            <person name="Boumezbeur F."/>
            <person name="Casellas F."/>
            <person name="Dore J."/>
            <person name="Guarner F."/>
            <person name="Hansen T."/>
            <person name="Hildebrand F."/>
            <person name="Kaas R.S."/>
            <person name="Kennedy S."/>
            <person name="Kristiansen K."/>
            <person name="Kultima J.R."/>
            <person name="Leonard P."/>
            <person name="Levenez F."/>
            <person name="Lund O."/>
            <person name="Moumen B."/>
            <person name="Le Paslier D."/>
            <person name="Pons N."/>
            <person name="Pedersen O."/>
            <person name="Prifti E."/>
            <person name="Qin J."/>
            <person name="Raes J."/>
            <person name="Tap J."/>
            <person name="Tims S."/>
            <person name="Ussery D.W."/>
            <person name="Yamada T."/>
            <person name="MetaHit consortium"/>
            <person name="Renault P."/>
            <person name="Sicheritz-Ponten T."/>
            <person name="Bork P."/>
            <person name="Wang J."/>
            <person name="Brunak S."/>
            <person name="Ehrlich S.D."/>
        </authorList>
    </citation>
    <scope>NUCLEOTIDE SEQUENCE [LARGE SCALE GENOMIC DNA]</scope>
</reference>